<evidence type="ECO:0008006" key="3">
    <source>
        <dbReference type="Google" id="ProtNLM"/>
    </source>
</evidence>
<dbReference type="STRING" id="474960.SAMN05216180_1456"/>
<evidence type="ECO:0000313" key="1">
    <source>
        <dbReference type="EMBL" id="SEM72320.1"/>
    </source>
</evidence>
<name>A0A1H8ANL1_9FIRM</name>
<evidence type="ECO:0000313" key="2">
    <source>
        <dbReference type="Proteomes" id="UP000199158"/>
    </source>
</evidence>
<sequence length="81" mass="9352">MKYLSITETAKRWEISTRRIQILCKEGRIPGAILIGRTWGIPENALKPIDGRIKSGKYIKTKSNKKNFDSHMEHKPDETIN</sequence>
<accession>A0A1H8ANL1</accession>
<proteinExistence type="predicted"/>
<protein>
    <recommendedName>
        <fullName evidence="3">Helix-turn-helix domain-containing protein</fullName>
    </recommendedName>
</protein>
<keyword evidence="2" id="KW-1185">Reference proteome</keyword>
<dbReference type="AlphaFoldDB" id="A0A1H8ANL1"/>
<gene>
    <name evidence="1" type="ORF">SAMN05216180_1456</name>
</gene>
<organism evidence="1 2">
    <name type="scientific">Hydrogenoanaerobacterium saccharovorans</name>
    <dbReference type="NCBI Taxonomy" id="474960"/>
    <lineage>
        <taxon>Bacteria</taxon>
        <taxon>Bacillati</taxon>
        <taxon>Bacillota</taxon>
        <taxon>Clostridia</taxon>
        <taxon>Eubacteriales</taxon>
        <taxon>Oscillospiraceae</taxon>
        <taxon>Hydrogenoanaerobacterium</taxon>
    </lineage>
</organism>
<reference evidence="1 2" key="1">
    <citation type="submission" date="2016-10" db="EMBL/GenBank/DDBJ databases">
        <authorList>
            <person name="de Groot N.N."/>
        </authorList>
    </citation>
    <scope>NUCLEOTIDE SEQUENCE [LARGE SCALE GENOMIC DNA]</scope>
    <source>
        <strain evidence="1 2">CGMCC 1.5070</strain>
    </source>
</reference>
<dbReference type="EMBL" id="FOCG01000001">
    <property type="protein sequence ID" value="SEM72320.1"/>
    <property type="molecule type" value="Genomic_DNA"/>
</dbReference>
<dbReference type="RefSeq" id="WP_092753102.1">
    <property type="nucleotide sequence ID" value="NZ_FOCG01000001.1"/>
</dbReference>
<dbReference type="Proteomes" id="UP000199158">
    <property type="component" value="Unassembled WGS sequence"/>
</dbReference>
<dbReference type="OrthoDB" id="9813719at2"/>